<gene>
    <name evidence="2" type="ORF">B0H16DRAFT_523311</name>
    <name evidence="3" type="ORF">B0H16DRAFT_982537</name>
</gene>
<keyword evidence="1" id="KW-0812">Transmembrane</keyword>
<comment type="caution">
    <text evidence="2">The sequence shown here is derived from an EMBL/GenBank/DDBJ whole genome shotgun (WGS) entry which is preliminary data.</text>
</comment>
<name>A0AAD7H8G6_9AGAR</name>
<evidence type="ECO:0000313" key="4">
    <source>
        <dbReference type="Proteomes" id="UP001215598"/>
    </source>
</evidence>
<reference evidence="2" key="1">
    <citation type="submission" date="2023-03" db="EMBL/GenBank/DDBJ databases">
        <title>Massive genome expansion in bonnet fungi (Mycena s.s.) driven by repeated elements and novel gene families across ecological guilds.</title>
        <authorList>
            <consortium name="Lawrence Berkeley National Laboratory"/>
            <person name="Harder C.B."/>
            <person name="Miyauchi S."/>
            <person name="Viragh M."/>
            <person name="Kuo A."/>
            <person name="Thoen E."/>
            <person name="Andreopoulos B."/>
            <person name="Lu D."/>
            <person name="Skrede I."/>
            <person name="Drula E."/>
            <person name="Henrissat B."/>
            <person name="Morin E."/>
            <person name="Kohler A."/>
            <person name="Barry K."/>
            <person name="LaButti K."/>
            <person name="Morin E."/>
            <person name="Salamov A."/>
            <person name="Lipzen A."/>
            <person name="Mereny Z."/>
            <person name="Hegedus B."/>
            <person name="Baldrian P."/>
            <person name="Stursova M."/>
            <person name="Weitz H."/>
            <person name="Taylor A."/>
            <person name="Grigoriev I.V."/>
            <person name="Nagy L.G."/>
            <person name="Martin F."/>
            <person name="Kauserud H."/>
        </authorList>
    </citation>
    <scope>NUCLEOTIDE SEQUENCE</scope>
    <source>
        <strain evidence="2">CBHHK182m</strain>
    </source>
</reference>
<dbReference type="EMBL" id="JARKIB010000084">
    <property type="protein sequence ID" value="KAJ7745152.1"/>
    <property type="molecule type" value="Genomic_DNA"/>
</dbReference>
<dbReference type="EMBL" id="JARKIB010000323">
    <property type="protein sequence ID" value="KAJ7714554.1"/>
    <property type="molecule type" value="Genomic_DNA"/>
</dbReference>
<sequence>MSIVCAREHRIAEHLCAAQRFFRTHGRGISLKRRSGAHPPRAFHRARSHGRRLSYIKSTTVSFVSSAVHRAYAWKDRRYMLADTCGKNNITHHSRTALHILPFFPAAQFPSQAQTQVEFYQPAHTRANQGTRTSTWATRCCSSGGAHGRLGRALVRYCHPARIQLGCALTSGGLGIVVVMAVRYVPRVQAQSRR</sequence>
<protein>
    <submittedName>
        <fullName evidence="2">Uncharacterized protein</fullName>
    </submittedName>
</protein>
<evidence type="ECO:0000256" key="1">
    <source>
        <dbReference type="SAM" id="Phobius"/>
    </source>
</evidence>
<organism evidence="2 4">
    <name type="scientific">Mycena metata</name>
    <dbReference type="NCBI Taxonomy" id="1033252"/>
    <lineage>
        <taxon>Eukaryota</taxon>
        <taxon>Fungi</taxon>
        <taxon>Dikarya</taxon>
        <taxon>Basidiomycota</taxon>
        <taxon>Agaricomycotina</taxon>
        <taxon>Agaricomycetes</taxon>
        <taxon>Agaricomycetidae</taxon>
        <taxon>Agaricales</taxon>
        <taxon>Marasmiineae</taxon>
        <taxon>Mycenaceae</taxon>
        <taxon>Mycena</taxon>
    </lineage>
</organism>
<keyword evidence="1" id="KW-0472">Membrane</keyword>
<keyword evidence="4" id="KW-1185">Reference proteome</keyword>
<dbReference type="Proteomes" id="UP001215598">
    <property type="component" value="Unassembled WGS sequence"/>
</dbReference>
<accession>A0AAD7H8G6</accession>
<evidence type="ECO:0000313" key="2">
    <source>
        <dbReference type="EMBL" id="KAJ7714554.1"/>
    </source>
</evidence>
<feature type="transmembrane region" description="Helical" evidence="1">
    <location>
        <begin position="163"/>
        <end position="185"/>
    </location>
</feature>
<proteinExistence type="predicted"/>
<dbReference type="AlphaFoldDB" id="A0AAD7H8G6"/>
<evidence type="ECO:0000313" key="3">
    <source>
        <dbReference type="EMBL" id="KAJ7745152.1"/>
    </source>
</evidence>
<keyword evidence="1" id="KW-1133">Transmembrane helix</keyword>